<dbReference type="AlphaFoldDB" id="A0A929A005"/>
<dbReference type="InterPro" id="IPR027417">
    <property type="entry name" value="P-loop_NTPase"/>
</dbReference>
<accession>A0A929A005</accession>
<dbReference type="EMBL" id="JADEXP010000487">
    <property type="protein sequence ID" value="MBE9070649.1"/>
    <property type="molecule type" value="Genomic_DNA"/>
</dbReference>
<dbReference type="RefSeq" id="WP_193996505.1">
    <property type="nucleotide sequence ID" value="NZ_JADEXP010000487.1"/>
</dbReference>
<proteinExistence type="predicted"/>
<evidence type="ECO:0008006" key="3">
    <source>
        <dbReference type="Google" id="ProtNLM"/>
    </source>
</evidence>
<protein>
    <recommendedName>
        <fullName evidence="3">DUF1611 domain-containing protein</fullName>
    </recommendedName>
</protein>
<dbReference type="Proteomes" id="UP000615026">
    <property type="component" value="Unassembled WGS sequence"/>
</dbReference>
<reference evidence="1" key="1">
    <citation type="submission" date="2020-10" db="EMBL/GenBank/DDBJ databases">
        <authorList>
            <person name="Castelo-Branco R."/>
            <person name="Eusebio N."/>
            <person name="Adriana R."/>
            <person name="Vieira A."/>
            <person name="Brugerolle De Fraissinette N."/>
            <person name="Rezende De Castro R."/>
            <person name="Schneider M.P."/>
            <person name="Vasconcelos V."/>
            <person name="Leao P.N."/>
        </authorList>
    </citation>
    <scope>NUCLEOTIDE SEQUENCE</scope>
    <source>
        <strain evidence="1">LEGE 11479</strain>
    </source>
</reference>
<evidence type="ECO:0000313" key="2">
    <source>
        <dbReference type="Proteomes" id="UP000615026"/>
    </source>
</evidence>
<dbReference type="SUPFAM" id="SSF52540">
    <property type="entry name" value="P-loop containing nucleoside triphosphate hydrolases"/>
    <property type="match status" value="1"/>
</dbReference>
<organism evidence="1 2">
    <name type="scientific">Leptolyngbya cf. ectocarpi LEGE 11479</name>
    <dbReference type="NCBI Taxonomy" id="1828722"/>
    <lineage>
        <taxon>Bacteria</taxon>
        <taxon>Bacillati</taxon>
        <taxon>Cyanobacteriota</taxon>
        <taxon>Cyanophyceae</taxon>
        <taxon>Leptolyngbyales</taxon>
        <taxon>Leptolyngbyaceae</taxon>
        <taxon>Leptolyngbya group</taxon>
        <taxon>Leptolyngbya</taxon>
    </lineage>
</organism>
<sequence length="339" mass="35894">MRLTKIPSIFRRLTLDYDVEVSPTIDCREGNVIVAQSLSEQNVRNHLEFLGGRLGTLAKGDIIPGVLGKRRASRELSGDIPTTLQVGDIVYMLGSTGVFGEIASHDPAYGKATPLKVLGSVVHDGIPLNLCDAAIPWCAALSTSAPLIAVLATAMDTGKTTVSRKIVTHFKAQCLKVAYAKLTGLAYQGELFKLKDFGADPVLECADGGLPSTCGDPTQVAQMALGLLTEINRGQPDVIIAEFGAGILGEYNVMHLLKEPDLKDHIKATVVAANDAVSAWGAKELLGRLGLPITLITGPVANNQTEAKFVTALLGIPAESNLNQEMPKLMESLTTVLGT</sequence>
<gene>
    <name evidence="1" type="ORF">IQ260_28825</name>
</gene>
<comment type="caution">
    <text evidence="1">The sequence shown here is derived from an EMBL/GenBank/DDBJ whole genome shotgun (WGS) entry which is preliminary data.</text>
</comment>
<name>A0A929A005_LEPEC</name>
<evidence type="ECO:0000313" key="1">
    <source>
        <dbReference type="EMBL" id="MBE9070649.1"/>
    </source>
</evidence>
<keyword evidence="2" id="KW-1185">Reference proteome</keyword>